<evidence type="ECO:0000313" key="5">
    <source>
        <dbReference type="Proteomes" id="UP000632138"/>
    </source>
</evidence>
<keyword evidence="5" id="KW-1185">Reference proteome</keyword>
<dbReference type="Proteomes" id="UP000632138">
    <property type="component" value="Unassembled WGS sequence"/>
</dbReference>
<accession>A0ABS2AUT1</accession>
<evidence type="ECO:0000256" key="1">
    <source>
        <dbReference type="ARBA" id="ARBA00023002"/>
    </source>
</evidence>
<dbReference type="Pfam" id="PF01494">
    <property type="entry name" value="FAD_binding_3"/>
    <property type="match status" value="2"/>
</dbReference>
<dbReference type="Gene3D" id="3.50.50.60">
    <property type="entry name" value="FAD/NAD(P)-binding domain"/>
    <property type="match status" value="1"/>
</dbReference>
<feature type="domain" description="FAD-binding" evidence="3">
    <location>
        <begin position="261"/>
        <end position="326"/>
    </location>
</feature>
<dbReference type="PANTHER" id="PTHR13789:SF309">
    <property type="entry name" value="PUTATIVE (AFU_ORTHOLOGUE AFUA_6G14510)-RELATED"/>
    <property type="match status" value="1"/>
</dbReference>
<dbReference type="SUPFAM" id="SSF51905">
    <property type="entry name" value="FAD/NAD(P)-binding domain"/>
    <property type="match status" value="1"/>
</dbReference>
<keyword evidence="2 4" id="KW-0503">Monooxygenase</keyword>
<organism evidence="4 5">
    <name type="scientific">Paractinoplanes ovalisporus</name>
    <dbReference type="NCBI Taxonomy" id="2810368"/>
    <lineage>
        <taxon>Bacteria</taxon>
        <taxon>Bacillati</taxon>
        <taxon>Actinomycetota</taxon>
        <taxon>Actinomycetes</taxon>
        <taxon>Micromonosporales</taxon>
        <taxon>Micromonosporaceae</taxon>
        <taxon>Paractinoplanes</taxon>
    </lineage>
</organism>
<sequence>MSAIRTAVVIGGGIAGPVAALALRKAGIEATVFEAYDTPADDVGGTLAIAPNGLAALEIVGAADAVRAVSHRGDRQIMSIGRRMVELPGPGALHVIRRSDLHRILRDRAGVIPGRRLISASDRDGQVTATFADGHTATADVLIGADGVHSTVRRLIDPNAPGPRYTGMIGLEGHSTAEVPAPPGTMTFAFGKRAYYLYWPAAGGGTMFGINLPRPAGFTTDDWPALLREVYGDDSPGAELIAHADQLQVNGPLHIMPPVPRWHRGRMVLTGDAVHAPSNSSGQGASLAIESAIVLARCLRDETTVERAFRAYESRRRPRVEAIAAQAAKINHAKVPGPVARALLPYVMPLFLRLAGGTGKTLRYRIDWAEPVR</sequence>
<dbReference type="GO" id="GO:0004497">
    <property type="term" value="F:monooxygenase activity"/>
    <property type="evidence" value="ECO:0007669"/>
    <property type="project" value="UniProtKB-KW"/>
</dbReference>
<evidence type="ECO:0000313" key="4">
    <source>
        <dbReference type="EMBL" id="MBM2622971.1"/>
    </source>
</evidence>
<proteinExistence type="predicted"/>
<feature type="domain" description="FAD-binding" evidence="3">
    <location>
        <begin position="7"/>
        <end position="168"/>
    </location>
</feature>
<dbReference type="EMBL" id="JAENHP010000030">
    <property type="protein sequence ID" value="MBM2622971.1"/>
    <property type="molecule type" value="Genomic_DNA"/>
</dbReference>
<dbReference type="RefSeq" id="WP_203383322.1">
    <property type="nucleotide sequence ID" value="NZ_JAENHP010000030.1"/>
</dbReference>
<gene>
    <name evidence="4" type="ORF">JIG36_46475</name>
</gene>
<protein>
    <submittedName>
        <fullName evidence="4">FAD-dependent monooxygenase</fullName>
    </submittedName>
</protein>
<evidence type="ECO:0000259" key="3">
    <source>
        <dbReference type="Pfam" id="PF01494"/>
    </source>
</evidence>
<dbReference type="PRINTS" id="PR00420">
    <property type="entry name" value="RNGMNOXGNASE"/>
</dbReference>
<dbReference type="InterPro" id="IPR002938">
    <property type="entry name" value="FAD-bd"/>
</dbReference>
<name>A0ABS2AUT1_9ACTN</name>
<comment type="caution">
    <text evidence="4">The sequence shown here is derived from an EMBL/GenBank/DDBJ whole genome shotgun (WGS) entry which is preliminary data.</text>
</comment>
<dbReference type="PANTHER" id="PTHR13789">
    <property type="entry name" value="MONOOXYGENASE"/>
    <property type="match status" value="1"/>
</dbReference>
<reference evidence="4 5" key="1">
    <citation type="submission" date="2021-01" db="EMBL/GenBank/DDBJ databases">
        <title>Actinoplanes sp. nov. LDG1-06 isolated from lichen.</title>
        <authorList>
            <person name="Saeng-In P."/>
            <person name="Phongsopitanun W."/>
            <person name="Kanchanasin P."/>
            <person name="Yuki M."/>
            <person name="Kudo T."/>
            <person name="Ohkuma M."/>
            <person name="Tanasupawat S."/>
        </authorList>
    </citation>
    <scope>NUCLEOTIDE SEQUENCE [LARGE SCALE GENOMIC DNA]</scope>
    <source>
        <strain evidence="4 5">LDG1-06</strain>
    </source>
</reference>
<dbReference type="InterPro" id="IPR050493">
    <property type="entry name" value="FAD-dep_Monooxygenase_BioMet"/>
</dbReference>
<dbReference type="InterPro" id="IPR036188">
    <property type="entry name" value="FAD/NAD-bd_sf"/>
</dbReference>
<evidence type="ECO:0000256" key="2">
    <source>
        <dbReference type="ARBA" id="ARBA00023033"/>
    </source>
</evidence>
<keyword evidence="1" id="KW-0560">Oxidoreductase</keyword>